<evidence type="ECO:0000259" key="7">
    <source>
        <dbReference type="PROSITE" id="PS51645"/>
    </source>
</evidence>
<keyword evidence="9" id="KW-1185">Reference proteome</keyword>
<feature type="binding site" evidence="5">
    <location>
        <begin position="466"/>
        <end position="468"/>
    </location>
    <ligand>
        <name>FAD</name>
        <dbReference type="ChEBI" id="CHEBI:57692"/>
    </ligand>
</feature>
<dbReference type="SUPFAM" id="SSF52425">
    <property type="entry name" value="Cryptochrome/photolyase, N-terminal domain"/>
    <property type="match status" value="1"/>
</dbReference>
<dbReference type="Gene3D" id="1.25.40.80">
    <property type="match status" value="1"/>
</dbReference>
<dbReference type="GO" id="GO:0005737">
    <property type="term" value="C:cytoplasm"/>
    <property type="evidence" value="ECO:0007669"/>
    <property type="project" value="TreeGrafter"/>
</dbReference>
<dbReference type="EC" id="4.1.99.3" evidence="8"/>
<dbReference type="InterPro" id="IPR014729">
    <property type="entry name" value="Rossmann-like_a/b/a_fold"/>
</dbReference>
<dbReference type="Gene3D" id="1.10.579.10">
    <property type="entry name" value="DNA Cyclobutane Dipyrimidine Photolyase, subunit A, domain 3"/>
    <property type="match status" value="1"/>
</dbReference>
<dbReference type="InterPro" id="IPR036155">
    <property type="entry name" value="Crypto/Photolyase_N_sf"/>
</dbReference>
<feature type="binding site" evidence="5">
    <location>
        <begin position="326"/>
        <end position="330"/>
    </location>
    <ligand>
        <name>FAD</name>
        <dbReference type="ChEBI" id="CHEBI:57692"/>
    </ligand>
</feature>
<dbReference type="PANTHER" id="PTHR11455">
    <property type="entry name" value="CRYPTOCHROME"/>
    <property type="match status" value="1"/>
</dbReference>
<feature type="binding site" evidence="5">
    <location>
        <position position="313"/>
    </location>
    <ligand>
        <name>FAD</name>
        <dbReference type="ChEBI" id="CHEBI:57692"/>
    </ligand>
</feature>
<dbReference type="GO" id="GO:0043153">
    <property type="term" value="P:entrainment of circadian clock by photoperiod"/>
    <property type="evidence" value="ECO:0007669"/>
    <property type="project" value="TreeGrafter"/>
</dbReference>
<keyword evidence="8" id="KW-0456">Lyase</keyword>
<comment type="caution">
    <text evidence="8">The sequence shown here is derived from an EMBL/GenBank/DDBJ whole genome shotgun (WGS) entry which is preliminary data.</text>
</comment>
<evidence type="ECO:0000256" key="6">
    <source>
        <dbReference type="PIRSR" id="PIRSR602081-2"/>
    </source>
</evidence>
<dbReference type="InterPro" id="IPR006050">
    <property type="entry name" value="DNA_photolyase_N"/>
</dbReference>
<dbReference type="Gene3D" id="3.40.50.620">
    <property type="entry name" value="HUPs"/>
    <property type="match status" value="1"/>
</dbReference>
<dbReference type="AlphaFoldDB" id="A0A9W7ZNL3"/>
<name>A0A9W7ZNL3_9FUNG</name>
<comment type="similarity">
    <text evidence="1">Belongs to the DNA photolyase class-1 family.</text>
</comment>
<keyword evidence="2 5" id="KW-0285">Flavoprotein</keyword>
<evidence type="ECO:0000256" key="4">
    <source>
        <dbReference type="ARBA" id="ARBA00022991"/>
    </source>
</evidence>
<dbReference type="PRINTS" id="PR00147">
    <property type="entry name" value="DNAPHOTLYASE"/>
</dbReference>
<dbReference type="PROSITE" id="PS51645">
    <property type="entry name" value="PHR_CRY_ALPHA_BETA"/>
    <property type="match status" value="1"/>
</dbReference>
<dbReference type="GO" id="GO:0005634">
    <property type="term" value="C:nucleus"/>
    <property type="evidence" value="ECO:0007669"/>
    <property type="project" value="TreeGrafter"/>
</dbReference>
<dbReference type="GO" id="GO:0003904">
    <property type="term" value="F:deoxyribodipyrimidine photo-lyase activity"/>
    <property type="evidence" value="ECO:0007669"/>
    <property type="project" value="UniProtKB-EC"/>
</dbReference>
<dbReference type="GO" id="GO:0006950">
    <property type="term" value="P:response to stress"/>
    <property type="evidence" value="ECO:0007669"/>
    <property type="project" value="UniProtKB-ARBA"/>
</dbReference>
<dbReference type="GO" id="GO:0006139">
    <property type="term" value="P:nucleobase-containing compound metabolic process"/>
    <property type="evidence" value="ECO:0007669"/>
    <property type="project" value="UniProtKB-ARBA"/>
</dbReference>
<dbReference type="InterPro" id="IPR005101">
    <property type="entry name" value="Cryptochr/Photolyase_FAD-bd"/>
</dbReference>
<dbReference type="EMBL" id="JANBPT010000838">
    <property type="protein sequence ID" value="KAJ1912377.1"/>
    <property type="molecule type" value="Genomic_DNA"/>
</dbReference>
<accession>A0A9W7ZNL3</accession>
<proteinExistence type="inferred from homology"/>
<reference evidence="8" key="1">
    <citation type="submission" date="2022-07" db="EMBL/GenBank/DDBJ databases">
        <title>Phylogenomic reconstructions and comparative analyses of Kickxellomycotina fungi.</title>
        <authorList>
            <person name="Reynolds N.K."/>
            <person name="Stajich J.E."/>
            <person name="Barry K."/>
            <person name="Grigoriev I.V."/>
            <person name="Crous P."/>
            <person name="Smith M.E."/>
        </authorList>
    </citation>
    <scope>NUCLEOTIDE SEQUENCE</scope>
    <source>
        <strain evidence="8">RSA 861</strain>
    </source>
</reference>
<dbReference type="InterPro" id="IPR002081">
    <property type="entry name" value="Cryptochrome/DNA_photolyase_1"/>
</dbReference>
<dbReference type="Proteomes" id="UP001150569">
    <property type="component" value="Unassembled WGS sequence"/>
</dbReference>
<gene>
    <name evidence="8" type="primary">PHR1_2</name>
    <name evidence="8" type="ORF">IWQ60_009689</name>
</gene>
<dbReference type="PROSITE" id="PS00394">
    <property type="entry name" value="DNA_PHOTOLYASES_1_1"/>
    <property type="match status" value="1"/>
</dbReference>
<protein>
    <submittedName>
        <fullName evidence="8">DNA photolyase phr1</fullName>
        <ecNumber evidence="8">4.1.99.3</ecNumber>
    </submittedName>
</protein>
<dbReference type="SUPFAM" id="SSF48173">
    <property type="entry name" value="Cryptochrome/photolyase FAD-binding domain"/>
    <property type="match status" value="1"/>
</dbReference>
<evidence type="ECO:0000313" key="9">
    <source>
        <dbReference type="Proteomes" id="UP001150569"/>
    </source>
</evidence>
<feature type="site" description="Electron transfer via tryptophanyl radical" evidence="6">
    <location>
        <position position="400"/>
    </location>
</feature>
<dbReference type="GO" id="GO:0032922">
    <property type="term" value="P:circadian regulation of gene expression"/>
    <property type="evidence" value="ECO:0007669"/>
    <property type="project" value="TreeGrafter"/>
</dbReference>
<evidence type="ECO:0000256" key="1">
    <source>
        <dbReference type="ARBA" id="ARBA00005862"/>
    </source>
</evidence>
<evidence type="ECO:0000256" key="2">
    <source>
        <dbReference type="ARBA" id="ARBA00022630"/>
    </source>
</evidence>
<dbReference type="PANTHER" id="PTHR11455:SF18">
    <property type="entry name" value="SI:CH1073-390K14.1"/>
    <property type="match status" value="1"/>
</dbReference>
<feature type="domain" description="Photolyase/cryptochrome alpha/beta" evidence="7">
    <location>
        <begin position="49"/>
        <end position="194"/>
    </location>
</feature>
<dbReference type="GO" id="GO:0071949">
    <property type="term" value="F:FAD binding"/>
    <property type="evidence" value="ECO:0007669"/>
    <property type="project" value="TreeGrafter"/>
</dbReference>
<dbReference type="InterPro" id="IPR018394">
    <property type="entry name" value="DNA_photolyase_1_CS_C"/>
</dbReference>
<dbReference type="Pfam" id="PF00875">
    <property type="entry name" value="DNA_photolyase"/>
    <property type="match status" value="1"/>
</dbReference>
<feature type="binding site" evidence="5">
    <location>
        <position position="365"/>
    </location>
    <ligand>
        <name>FAD</name>
        <dbReference type="ChEBI" id="CHEBI:57692"/>
    </ligand>
</feature>
<comment type="cofactor">
    <cofactor evidence="5">
        <name>FAD</name>
        <dbReference type="ChEBI" id="CHEBI:57692"/>
    </cofactor>
    <text evidence="5">Binds 1 FAD per subunit.</text>
</comment>
<keyword evidence="3 5" id="KW-0274">FAD</keyword>
<dbReference type="GO" id="GO:0003677">
    <property type="term" value="F:DNA binding"/>
    <property type="evidence" value="ECO:0007669"/>
    <property type="project" value="TreeGrafter"/>
</dbReference>
<dbReference type="Pfam" id="PF03441">
    <property type="entry name" value="FAD_binding_7"/>
    <property type="match status" value="1"/>
</dbReference>
<feature type="binding site" evidence="5">
    <location>
        <begin position="368"/>
        <end position="375"/>
    </location>
    <ligand>
        <name>FAD</name>
        <dbReference type="ChEBI" id="CHEBI:57692"/>
    </ligand>
</feature>
<dbReference type="OrthoDB" id="435881at2759"/>
<feature type="site" description="Electron transfer via tryptophanyl radical" evidence="6">
    <location>
        <position position="476"/>
    </location>
</feature>
<evidence type="ECO:0000256" key="3">
    <source>
        <dbReference type="ARBA" id="ARBA00022827"/>
    </source>
</evidence>
<feature type="site" description="Electron transfer via tryptophanyl radical" evidence="6">
    <location>
        <position position="453"/>
    </location>
</feature>
<dbReference type="InterPro" id="IPR036134">
    <property type="entry name" value="Crypto/Photolyase_FAD-like_sf"/>
</dbReference>
<organism evidence="8 9">
    <name type="scientific">Tieghemiomyces parasiticus</name>
    <dbReference type="NCBI Taxonomy" id="78921"/>
    <lineage>
        <taxon>Eukaryota</taxon>
        <taxon>Fungi</taxon>
        <taxon>Fungi incertae sedis</taxon>
        <taxon>Zoopagomycota</taxon>
        <taxon>Kickxellomycotina</taxon>
        <taxon>Dimargaritomycetes</taxon>
        <taxon>Dimargaritales</taxon>
        <taxon>Dimargaritaceae</taxon>
        <taxon>Tieghemiomyces</taxon>
    </lineage>
</organism>
<keyword evidence="4" id="KW-0157">Chromophore</keyword>
<sequence>MTHYYRSHYGLSDDYVKKHIKPLPHSHPDLTVSASAVPTKAGQAAPSNDAVMWFRTADLRVGDNTALVRAFERCQSSSGAPGHVLALFVLSPEDWVLHDVAPIKVDFWFRNLVDLHEQLNQRNVPLIVLAAHRTTEVPQLVLNFCRSVNAGHLFFNREYEFDEHQRDQRVTELARQTLGGHGSIQVHAYHDQCIVDPGAIMSNDNRPYSVYSPFRRRWQQVFANTPEFQRVLAAPTGNPNSFVKGPGAAVWTYHLSTEAFEVYLDKVANDLPTELQFDDPKRQRTAAIERYPAGESAAQDRLDRFITQRLTEYKDRRDFFPDSEGTSRMSPYLASGVISPRQCFEAALKANKQQVERGDKGAVHWMQEVVWRDFYKHVLVAFPHVSKYLPFNLQGTQIPWNDNQEWFEAWRDGLTGFPIVDAAMRSLKETGYLHNRLRMVVAMFLTKDLLIDWRLGEQHFNRCLVDSDFSSNNGGWQWFGFFPNIKSASTGTDPQPYFRVFNPLLQSEKFDPSGQFIAQWVPELRGLVEKKGAKRTASSKSKAPIHAPFDRLSASEFKKLNYPKPLVDHFKARDKAIAIFEAVLKKKK</sequence>
<evidence type="ECO:0000313" key="8">
    <source>
        <dbReference type="EMBL" id="KAJ1912377.1"/>
    </source>
</evidence>
<evidence type="ECO:0000256" key="5">
    <source>
        <dbReference type="PIRSR" id="PIRSR602081-1"/>
    </source>
</evidence>